<dbReference type="Gene3D" id="3.40.50.12780">
    <property type="entry name" value="N-terminal domain of ligase-like"/>
    <property type="match status" value="1"/>
</dbReference>
<dbReference type="OrthoDB" id="2579187at2"/>
<evidence type="ECO:0000259" key="1">
    <source>
        <dbReference type="Pfam" id="PF00501"/>
    </source>
</evidence>
<dbReference type="InterPro" id="IPR045851">
    <property type="entry name" value="AMP-bd_C_sf"/>
</dbReference>
<proteinExistence type="predicted"/>
<dbReference type="Proteomes" id="UP000032360">
    <property type="component" value="Unassembled WGS sequence"/>
</dbReference>
<feature type="domain" description="AMP-dependent synthetase/ligase" evidence="1">
    <location>
        <begin position="18"/>
        <end position="392"/>
    </location>
</feature>
<dbReference type="RefSeq" id="WP_152625997.1">
    <property type="nucleotide sequence ID" value="NZ_JXYS01000062.1"/>
</dbReference>
<gene>
    <name evidence="3" type="primary">lcfB5</name>
    <name evidence="3" type="ORF">AXFE_19650</name>
</gene>
<feature type="domain" description="AMP-binding enzyme C-terminal" evidence="2">
    <location>
        <begin position="442"/>
        <end position="517"/>
    </location>
</feature>
<dbReference type="STRING" id="1280514.AXFE_19650"/>
<keyword evidence="3" id="KW-0436">Ligase</keyword>
<evidence type="ECO:0000313" key="4">
    <source>
        <dbReference type="Proteomes" id="UP000032360"/>
    </source>
</evidence>
<dbReference type="InterPro" id="IPR000873">
    <property type="entry name" value="AMP-dep_synth/lig_dom"/>
</dbReference>
<comment type="caution">
    <text evidence="3">The sequence shown here is derived from an EMBL/GenBank/DDBJ whole genome shotgun (WGS) entry which is preliminary data.</text>
</comment>
<sequence length="526" mass="58306">MSRYKDTMTRASLADQLRRNALHFGDRQAVVSYDLNSNRSVMTYLELDNYSDKVASALSQAGMEIGDRICAIAKNSLDYVALWYGALKVGMPLSGVNPLLTPLDIEDHFASLRPRVLFVDRVFLEKYEGVIKDAHSIELVVIADRDGDYKGKLKRTQKLVDLSHFDTMAPFVPNREAGEDDIAMIVLTSGTEAKPKGVMLSNRNYLIATIPSWSIDLSLTRDDRWLFVMPFFTMAGIGTMTTLTQVGATVVLPATIDPDRAIALILSEKITIMAQTPTFYLAMSKSLNFTNATVSTLARAITYGGLVPKAMLDAWSAVHPKILWGTYWSQSELAQVGTSGWFHTMEEIPDRDPSWIGRAMPALEIRIVDPDGNDTNVGEAIARSPGITSGYFNDIDRSEKLFGDGWLHTGDVMRIDSSGNLFFVDRLKDVIKTGGFNVSSVEVERVISQHHGVERVAVVGVPDPYWSEAITAFVVLRDNVVCEVDEISAFARERLASFKVPKSIRIVDLLPTDSQGKVLKRVLRSL</sequence>
<evidence type="ECO:0000259" key="2">
    <source>
        <dbReference type="Pfam" id="PF13193"/>
    </source>
</evidence>
<name>A0A0D8HJ80_9ACTN</name>
<dbReference type="PANTHER" id="PTHR43767">
    <property type="entry name" value="LONG-CHAIN-FATTY-ACID--COA LIGASE"/>
    <property type="match status" value="1"/>
</dbReference>
<reference evidence="3 4" key="1">
    <citation type="submission" date="2015-01" db="EMBL/GenBank/DDBJ databases">
        <title>Draft genome of the acidophilic iron oxidizer Acidithrix ferrooxidans strain Py-F3.</title>
        <authorList>
            <person name="Poehlein A."/>
            <person name="Eisen S."/>
            <person name="Schloemann M."/>
            <person name="Johnson B.D."/>
            <person name="Daniel R."/>
            <person name="Muehling M."/>
        </authorList>
    </citation>
    <scope>NUCLEOTIDE SEQUENCE [LARGE SCALE GENOMIC DNA]</scope>
    <source>
        <strain evidence="3 4">Py-F3</strain>
    </source>
</reference>
<dbReference type="InterPro" id="IPR042099">
    <property type="entry name" value="ANL_N_sf"/>
</dbReference>
<dbReference type="PATRIC" id="fig|1280514.3.peg.2586"/>
<dbReference type="AlphaFoldDB" id="A0A0D8HJ80"/>
<dbReference type="EMBL" id="JXYS01000062">
    <property type="protein sequence ID" value="KJF17156.1"/>
    <property type="molecule type" value="Genomic_DNA"/>
</dbReference>
<dbReference type="GO" id="GO:0004467">
    <property type="term" value="F:long-chain fatty acid-CoA ligase activity"/>
    <property type="evidence" value="ECO:0007669"/>
    <property type="project" value="UniProtKB-EC"/>
</dbReference>
<protein>
    <submittedName>
        <fullName evidence="3">Long-chain-fatty-acid--CoA ligase</fullName>
        <ecNumber evidence="3">6.2.1.3</ecNumber>
    </submittedName>
</protein>
<dbReference type="EC" id="6.2.1.3" evidence="3"/>
<dbReference type="Pfam" id="PF13193">
    <property type="entry name" value="AMP-binding_C"/>
    <property type="match status" value="1"/>
</dbReference>
<evidence type="ECO:0000313" key="3">
    <source>
        <dbReference type="EMBL" id="KJF17156.1"/>
    </source>
</evidence>
<dbReference type="PANTHER" id="PTHR43767:SF1">
    <property type="entry name" value="NONRIBOSOMAL PEPTIDE SYNTHASE PES1 (EUROFUNG)-RELATED"/>
    <property type="match status" value="1"/>
</dbReference>
<dbReference type="Pfam" id="PF00501">
    <property type="entry name" value="AMP-binding"/>
    <property type="match status" value="1"/>
</dbReference>
<accession>A0A0D8HJ80</accession>
<organism evidence="3 4">
    <name type="scientific">Acidithrix ferrooxidans</name>
    <dbReference type="NCBI Taxonomy" id="1280514"/>
    <lineage>
        <taxon>Bacteria</taxon>
        <taxon>Bacillati</taxon>
        <taxon>Actinomycetota</taxon>
        <taxon>Acidimicrobiia</taxon>
        <taxon>Acidimicrobiales</taxon>
        <taxon>Acidimicrobiaceae</taxon>
        <taxon>Acidithrix</taxon>
    </lineage>
</organism>
<dbReference type="SUPFAM" id="SSF56801">
    <property type="entry name" value="Acetyl-CoA synthetase-like"/>
    <property type="match status" value="1"/>
</dbReference>
<dbReference type="InterPro" id="IPR050237">
    <property type="entry name" value="ATP-dep_AMP-bd_enzyme"/>
</dbReference>
<dbReference type="Gene3D" id="3.30.300.30">
    <property type="match status" value="1"/>
</dbReference>
<dbReference type="InterPro" id="IPR025110">
    <property type="entry name" value="AMP-bd_C"/>
</dbReference>
<keyword evidence="4" id="KW-1185">Reference proteome</keyword>